<sequence length="124" mass="13431">MNKGVLKALGIKITVDEIGKCAVEMPITEKVMQPFGYVHGGVNVLLAETAASMGAYKMISDDEIAFGMEINANHLRAKQEGVLTATALLKHGGSTSQVWEIEVTDEEDKLVALSRCTVAIRKKR</sequence>
<accession>A0A078LYP7</accession>
<dbReference type="GO" id="GO:0005829">
    <property type="term" value="C:cytosol"/>
    <property type="evidence" value="ECO:0007669"/>
    <property type="project" value="TreeGrafter"/>
</dbReference>
<comment type="similarity">
    <text evidence="1">Belongs to the thioesterase PaaI family.</text>
</comment>
<dbReference type="AlphaFoldDB" id="A0A078LYP7"/>
<name>A0A078LYP7_9STAP</name>
<dbReference type="EMBL" id="CCSE01000001">
    <property type="protein sequence ID" value="CDZ99149.1"/>
    <property type="molecule type" value="Genomic_DNA"/>
</dbReference>
<organism evidence="4 5">
    <name type="scientific">Jeotgalicoccus saudimassiliensis</name>
    <dbReference type="NCBI Taxonomy" id="1461582"/>
    <lineage>
        <taxon>Bacteria</taxon>
        <taxon>Bacillati</taxon>
        <taxon>Bacillota</taxon>
        <taxon>Bacilli</taxon>
        <taxon>Bacillales</taxon>
        <taxon>Staphylococcaceae</taxon>
        <taxon>Jeotgalicoccus</taxon>
    </lineage>
</organism>
<evidence type="ECO:0000256" key="2">
    <source>
        <dbReference type="ARBA" id="ARBA00022801"/>
    </source>
</evidence>
<dbReference type="Proteomes" id="UP000044136">
    <property type="component" value="Unassembled WGS sequence"/>
</dbReference>
<dbReference type="STRING" id="1461582.BN1048_00272"/>
<gene>
    <name evidence="4" type="primary">ydiI</name>
    <name evidence="4" type="ORF">BN1048_00272</name>
</gene>
<dbReference type="PANTHER" id="PTHR43240">
    <property type="entry name" value="1,4-DIHYDROXY-2-NAPHTHOYL-COA THIOESTERASE 1"/>
    <property type="match status" value="1"/>
</dbReference>
<evidence type="ECO:0000313" key="4">
    <source>
        <dbReference type="EMBL" id="CDZ99149.1"/>
    </source>
</evidence>
<dbReference type="PANTHER" id="PTHR43240:SF5">
    <property type="entry name" value="1,4-DIHYDROXY-2-NAPHTHOYL-COA THIOESTERASE 1"/>
    <property type="match status" value="1"/>
</dbReference>
<feature type="domain" description="Thioesterase" evidence="3">
    <location>
        <begin position="35"/>
        <end position="112"/>
    </location>
</feature>
<dbReference type="OrthoDB" id="9798208at2"/>
<keyword evidence="2" id="KW-0378">Hydrolase</keyword>
<evidence type="ECO:0000256" key="1">
    <source>
        <dbReference type="ARBA" id="ARBA00008324"/>
    </source>
</evidence>
<evidence type="ECO:0000313" key="5">
    <source>
        <dbReference type="Proteomes" id="UP000044136"/>
    </source>
</evidence>
<dbReference type="HOGENOM" id="CLU_089876_13_1_9"/>
<proteinExistence type="inferred from homology"/>
<dbReference type="InterPro" id="IPR029069">
    <property type="entry name" value="HotDog_dom_sf"/>
</dbReference>
<dbReference type="RefSeq" id="WP_035807623.1">
    <property type="nucleotide sequence ID" value="NZ_CCSE01000001.1"/>
</dbReference>
<keyword evidence="5" id="KW-1185">Reference proteome</keyword>
<dbReference type="GO" id="GO:0061522">
    <property type="term" value="F:1,4-dihydroxy-2-naphthoyl-CoA thioesterase activity"/>
    <property type="evidence" value="ECO:0007669"/>
    <property type="project" value="TreeGrafter"/>
</dbReference>
<dbReference type="Pfam" id="PF03061">
    <property type="entry name" value="4HBT"/>
    <property type="match status" value="1"/>
</dbReference>
<protein>
    <submittedName>
        <fullName evidence="4">Esterase YdiI</fullName>
    </submittedName>
</protein>
<dbReference type="Gene3D" id="3.10.129.10">
    <property type="entry name" value="Hotdog Thioesterase"/>
    <property type="match status" value="1"/>
</dbReference>
<evidence type="ECO:0000259" key="3">
    <source>
        <dbReference type="Pfam" id="PF03061"/>
    </source>
</evidence>
<dbReference type="SUPFAM" id="SSF54637">
    <property type="entry name" value="Thioesterase/thiol ester dehydrase-isomerase"/>
    <property type="match status" value="1"/>
</dbReference>
<dbReference type="eggNOG" id="COG2050">
    <property type="taxonomic scope" value="Bacteria"/>
</dbReference>
<dbReference type="CDD" id="cd03443">
    <property type="entry name" value="PaaI_thioesterase"/>
    <property type="match status" value="1"/>
</dbReference>
<reference evidence="4 5" key="1">
    <citation type="submission" date="2014-07" db="EMBL/GenBank/DDBJ databases">
        <authorList>
            <person name="Urmite Genomes Urmite Genomes"/>
        </authorList>
    </citation>
    <scope>NUCLEOTIDE SEQUENCE [LARGE SCALE GENOMIC DNA]</scope>
    <source>
        <strain evidence="4 5">13MG44_air</strain>
    </source>
</reference>
<dbReference type="NCBIfam" id="TIGR00369">
    <property type="entry name" value="unchar_dom_1"/>
    <property type="match status" value="1"/>
</dbReference>
<dbReference type="InterPro" id="IPR003736">
    <property type="entry name" value="PAAI_dom"/>
</dbReference>
<dbReference type="InterPro" id="IPR006683">
    <property type="entry name" value="Thioestr_dom"/>
</dbReference>